<keyword evidence="1" id="KW-0472">Membrane</keyword>
<evidence type="ECO:0000313" key="3">
    <source>
        <dbReference type="Proteomes" id="UP000604381"/>
    </source>
</evidence>
<keyword evidence="3" id="KW-1185">Reference proteome</keyword>
<dbReference type="AlphaFoldDB" id="A0A930XYE7"/>
<evidence type="ECO:0000313" key="2">
    <source>
        <dbReference type="EMBL" id="MBF2735803.1"/>
    </source>
</evidence>
<organism evidence="2 3">
    <name type="scientific">Candidatus Amphirhobacter heronislandensis</name>
    <dbReference type="NCBI Taxonomy" id="1732024"/>
    <lineage>
        <taxon>Bacteria</taxon>
        <taxon>Pseudomonadati</taxon>
        <taxon>Pseudomonadota</taxon>
        <taxon>Gammaproteobacteria</taxon>
        <taxon>Candidatus Tethybacterales</taxon>
        <taxon>Candidatus Tethybacteraceae</taxon>
        <taxon>Candidatus Amphirhobacter</taxon>
    </lineage>
</organism>
<feature type="transmembrane region" description="Helical" evidence="1">
    <location>
        <begin position="115"/>
        <end position="133"/>
    </location>
</feature>
<dbReference type="Proteomes" id="UP000604381">
    <property type="component" value="Unassembled WGS sequence"/>
</dbReference>
<evidence type="ECO:0000256" key="1">
    <source>
        <dbReference type="SAM" id="Phobius"/>
    </source>
</evidence>
<gene>
    <name evidence="2" type="ORF">ISN26_07025</name>
</gene>
<accession>A0A930XYE7</accession>
<name>A0A930XYE7_9GAMM</name>
<feature type="transmembrane region" description="Helical" evidence="1">
    <location>
        <begin position="296"/>
        <end position="314"/>
    </location>
</feature>
<feature type="transmembrane region" description="Helical" evidence="1">
    <location>
        <begin position="12"/>
        <end position="39"/>
    </location>
</feature>
<feature type="transmembrane region" description="Helical" evidence="1">
    <location>
        <begin position="83"/>
        <end position="103"/>
    </location>
</feature>
<feature type="transmembrane region" description="Helical" evidence="1">
    <location>
        <begin position="174"/>
        <end position="198"/>
    </location>
</feature>
<feature type="transmembrane region" description="Helical" evidence="1">
    <location>
        <begin position="51"/>
        <end position="71"/>
    </location>
</feature>
<keyword evidence="1" id="KW-0812">Transmembrane</keyword>
<feature type="transmembrane region" description="Helical" evidence="1">
    <location>
        <begin position="219"/>
        <end position="247"/>
    </location>
</feature>
<dbReference type="EMBL" id="JADHEI010000052">
    <property type="protein sequence ID" value="MBF2735803.1"/>
    <property type="molecule type" value="Genomic_DNA"/>
</dbReference>
<keyword evidence="1" id="KW-1133">Transmembrane helix</keyword>
<feature type="transmembrane region" description="Helical" evidence="1">
    <location>
        <begin position="259"/>
        <end position="284"/>
    </location>
</feature>
<comment type="caution">
    <text evidence="2">The sequence shown here is derived from an EMBL/GenBank/DDBJ whole genome shotgun (WGS) entry which is preliminary data.</text>
</comment>
<reference evidence="2" key="1">
    <citation type="submission" date="2020-10" db="EMBL/GenBank/DDBJ databases">
        <title>An improved Amphimedon queenslandica hologenome assembly reveals how three proteobacterial symbionts can extend the metabolic phenotypic of their marine sponge host.</title>
        <authorList>
            <person name="Degnan B."/>
            <person name="Degnan S."/>
            <person name="Xiang X."/>
        </authorList>
    </citation>
    <scope>NUCLEOTIDE SEQUENCE</scope>
    <source>
        <strain evidence="2">AqS2</strain>
    </source>
</reference>
<sequence>MANSLATIGWLVGRLVGVALLPAGLVVFVVLGLFMLFGGPSNSYPYLAKPYGAFMMVVGCYWLWLGTRLIRGLLAVTADLRRFLTGNLCLLAACVVFLIGVAVGQHDRVPADATAMPFATGALWLWTAVRLLKVDGAPAAGLGRFAASNVLIVASLACAFLSVVGIHAVGGQPWPGAIVLAAGLALLAIAAWLLRAAAPRQRLAEETQHPDTRWSWRHVGGFAIILLGFVVLLKAFVLGSYSVLLILRGILAEDASVNLIAAAVTAAREMLFAVFGGICFSIGLRFYRGKQEKLSDGNLVFICVTAVLYAYAVFAP</sequence>
<feature type="transmembrane region" description="Helical" evidence="1">
    <location>
        <begin position="145"/>
        <end position="168"/>
    </location>
</feature>
<proteinExistence type="predicted"/>
<protein>
    <submittedName>
        <fullName evidence="2">Uncharacterized protein</fullName>
    </submittedName>
</protein>